<dbReference type="Proteomes" id="UP000054937">
    <property type="component" value="Unassembled WGS sequence"/>
</dbReference>
<feature type="compositionally biased region" description="Low complexity" evidence="2">
    <location>
        <begin position="144"/>
        <end position="153"/>
    </location>
</feature>
<evidence type="ECO:0000313" key="4">
    <source>
        <dbReference type="Proteomes" id="UP000054937"/>
    </source>
</evidence>
<accession>A0A0V0QW82</accession>
<organism evidence="3 4">
    <name type="scientific">Pseudocohnilembus persalinus</name>
    <name type="common">Ciliate</name>
    <dbReference type="NCBI Taxonomy" id="266149"/>
    <lineage>
        <taxon>Eukaryota</taxon>
        <taxon>Sar</taxon>
        <taxon>Alveolata</taxon>
        <taxon>Ciliophora</taxon>
        <taxon>Intramacronucleata</taxon>
        <taxon>Oligohymenophorea</taxon>
        <taxon>Scuticociliatia</taxon>
        <taxon>Philasterida</taxon>
        <taxon>Pseudocohnilembidae</taxon>
        <taxon>Pseudocohnilembus</taxon>
    </lineage>
</organism>
<keyword evidence="4" id="KW-1185">Reference proteome</keyword>
<dbReference type="EMBL" id="LDAU01000098">
    <property type="protein sequence ID" value="KRX06200.1"/>
    <property type="molecule type" value="Genomic_DNA"/>
</dbReference>
<comment type="caution">
    <text evidence="3">The sequence shown here is derived from an EMBL/GenBank/DDBJ whole genome shotgun (WGS) entry which is preliminary data.</text>
</comment>
<evidence type="ECO:0000256" key="2">
    <source>
        <dbReference type="SAM" id="MobiDB-lite"/>
    </source>
</evidence>
<keyword evidence="1" id="KW-0175">Coiled coil</keyword>
<proteinExistence type="predicted"/>
<evidence type="ECO:0000313" key="3">
    <source>
        <dbReference type="EMBL" id="KRX06200.1"/>
    </source>
</evidence>
<protein>
    <submittedName>
        <fullName evidence="3">Uncharacterized protein</fullName>
    </submittedName>
</protein>
<dbReference type="InParanoid" id="A0A0V0QW82"/>
<evidence type="ECO:0000256" key="1">
    <source>
        <dbReference type="SAM" id="Coils"/>
    </source>
</evidence>
<name>A0A0V0QW82_PSEPJ</name>
<feature type="coiled-coil region" evidence="1">
    <location>
        <begin position="188"/>
        <end position="226"/>
    </location>
</feature>
<feature type="compositionally biased region" description="Basic residues" evidence="2">
    <location>
        <begin position="154"/>
        <end position="168"/>
    </location>
</feature>
<dbReference type="AlphaFoldDB" id="A0A0V0QW82"/>
<feature type="region of interest" description="Disordered" evidence="2">
    <location>
        <begin position="143"/>
        <end position="183"/>
    </location>
</feature>
<reference evidence="3 4" key="1">
    <citation type="journal article" date="2015" name="Sci. Rep.">
        <title>Genome of the facultative scuticociliatosis pathogen Pseudocohnilembus persalinus provides insight into its virulence through horizontal gene transfer.</title>
        <authorList>
            <person name="Xiong J."/>
            <person name="Wang G."/>
            <person name="Cheng J."/>
            <person name="Tian M."/>
            <person name="Pan X."/>
            <person name="Warren A."/>
            <person name="Jiang C."/>
            <person name="Yuan D."/>
            <person name="Miao W."/>
        </authorList>
    </citation>
    <scope>NUCLEOTIDE SEQUENCE [LARGE SCALE GENOMIC DNA]</scope>
    <source>
        <strain evidence="3">36N120E</strain>
    </source>
</reference>
<gene>
    <name evidence="3" type="ORF">PPERSA_06082</name>
</gene>
<sequence length="535" mass="62908">MRQSFADRQKEKEIDNHYLRLIAIKKNKKNNFNSVSSHKPTQNLFIPQKSIGAKRQYEIQLENQQTGKRLLEINLGKRDDYNKIFYNQSYIKQKEEISVKKNLSVHSGSLKKPKTLKERMLEKENAVIGQRILNARSEFTKLPKLSVNNSSKVNRSKSGNKQKKKNKPKQLQMSPANSRWFRSENNLLEGQEQSYDKIKESTEQLNQSQNENLQQKQEKNLNLNIDNINEINQQDSLKKEINGQKENFVKIKQVHSTKNKNVSQISQDIGRGNTSKSQIFGQSTNIQSRKSSFLNNNQSFLQKLNKGKKQEVAVVYKVPKKEKVKKVLERKNSSDIDELASESEEEGIDNNNEVLLEQNIKIGISFLNLQLFTVIPQEVEEEKYYCKIKIGQMPSFYTDKLGIKEFENQILNYDIKYRHIAYTKNVRISVYQEKIKKHEFINQNFKQNQQKFAGKPLNQVTLLGDIIINLKQYYRSEGKYFLHEILRLYREIVNKPNYMSKDLRDKGKLYLKLDIESEIEEFLKNLKEKQKIKNK</sequence>